<evidence type="ECO:0000313" key="3">
    <source>
        <dbReference type="Proteomes" id="UP000739538"/>
    </source>
</evidence>
<evidence type="ECO:0000256" key="1">
    <source>
        <dbReference type="SAM" id="MobiDB-lite"/>
    </source>
</evidence>
<protein>
    <submittedName>
        <fullName evidence="2">Uncharacterized protein</fullName>
    </submittedName>
</protein>
<dbReference type="EMBL" id="JAGQHS010000463">
    <property type="protein sequence ID" value="MCA9759734.1"/>
    <property type="molecule type" value="Genomic_DNA"/>
</dbReference>
<dbReference type="Gene3D" id="3.30.750.44">
    <property type="match status" value="1"/>
</dbReference>
<reference evidence="2" key="1">
    <citation type="submission" date="2020-04" db="EMBL/GenBank/DDBJ databases">
        <authorList>
            <person name="Zhang T."/>
        </authorList>
    </citation>
    <scope>NUCLEOTIDE SEQUENCE</scope>
    <source>
        <strain evidence="2">HKST-UBA02</strain>
    </source>
</reference>
<dbReference type="AlphaFoldDB" id="A0A956NM48"/>
<feature type="region of interest" description="Disordered" evidence="1">
    <location>
        <begin position="180"/>
        <end position="210"/>
    </location>
</feature>
<dbReference type="Pfam" id="PF11918">
    <property type="entry name" value="Peptidase_S41_N"/>
    <property type="match status" value="1"/>
</dbReference>
<sequence>MPIRSMPSRGWLSVLAFGCGLVLFGLVLIGLVPALVVATGAQAGSAVAAKAEEQMDDVEMDVERELEPELESELESELERELEPDLEPELEMTMLVTPQVQSDVLAELARLLEDLYVIPEMARSLISMIEANRAAGRYDALADPNDFARALTDDMQALSGDKHLRVMFGESIPQQVVVVRRGPESEGGGRREVERDGDAGSGGPVRIVRR</sequence>
<organism evidence="2 3">
    <name type="scientific">Eiseniibacteriota bacterium</name>
    <dbReference type="NCBI Taxonomy" id="2212470"/>
    <lineage>
        <taxon>Bacteria</taxon>
        <taxon>Candidatus Eiseniibacteriota</taxon>
    </lineage>
</organism>
<reference evidence="2" key="2">
    <citation type="journal article" date="2021" name="Microbiome">
        <title>Successional dynamics and alternative stable states in a saline activated sludge microbial community over 9 years.</title>
        <authorList>
            <person name="Wang Y."/>
            <person name="Ye J."/>
            <person name="Ju F."/>
            <person name="Liu L."/>
            <person name="Boyd J.A."/>
            <person name="Deng Y."/>
            <person name="Parks D.H."/>
            <person name="Jiang X."/>
            <person name="Yin X."/>
            <person name="Woodcroft B.J."/>
            <person name="Tyson G.W."/>
            <person name="Hugenholtz P."/>
            <person name="Polz M.F."/>
            <person name="Zhang T."/>
        </authorList>
    </citation>
    <scope>NUCLEOTIDE SEQUENCE</scope>
    <source>
        <strain evidence="2">HKST-UBA02</strain>
    </source>
</reference>
<gene>
    <name evidence="2" type="ORF">KDA27_28310</name>
</gene>
<feature type="compositionally biased region" description="Basic and acidic residues" evidence="1">
    <location>
        <begin position="181"/>
        <end position="198"/>
    </location>
</feature>
<proteinExistence type="predicted"/>
<evidence type="ECO:0000313" key="2">
    <source>
        <dbReference type="EMBL" id="MCA9759734.1"/>
    </source>
</evidence>
<feature type="non-terminal residue" evidence="2">
    <location>
        <position position="210"/>
    </location>
</feature>
<accession>A0A956NM48</accession>
<name>A0A956NM48_UNCEI</name>
<comment type="caution">
    <text evidence="2">The sequence shown here is derived from an EMBL/GenBank/DDBJ whole genome shotgun (WGS) entry which is preliminary data.</text>
</comment>
<dbReference type="Proteomes" id="UP000739538">
    <property type="component" value="Unassembled WGS sequence"/>
</dbReference>